<accession>A0A4Y2BDA9</accession>
<dbReference type="Proteomes" id="UP000499080">
    <property type="component" value="Unassembled WGS sequence"/>
</dbReference>
<protein>
    <submittedName>
        <fullName evidence="2">Uncharacterized protein</fullName>
    </submittedName>
</protein>
<name>A0A4Y2BDA9_ARAVE</name>
<evidence type="ECO:0000313" key="2">
    <source>
        <dbReference type="EMBL" id="GBL89747.1"/>
    </source>
</evidence>
<dbReference type="EMBL" id="BGPR01000066">
    <property type="protein sequence ID" value="GBL89747.1"/>
    <property type="molecule type" value="Genomic_DNA"/>
</dbReference>
<sequence length="94" mass="10127">MHFGATASNVVLAFNCYAIAETSSFSPQVSFSNIPLRVSMKYSTILPLPRNSSPRKIPPSPKSVFHPFTSQLNHPGGSLPNANRQHFKAGKGTG</sequence>
<proteinExistence type="predicted"/>
<gene>
    <name evidence="2" type="ORF">AVEN_104684_1</name>
</gene>
<feature type="region of interest" description="Disordered" evidence="1">
    <location>
        <begin position="73"/>
        <end position="94"/>
    </location>
</feature>
<reference evidence="2 3" key="1">
    <citation type="journal article" date="2019" name="Sci. Rep.">
        <title>Orb-weaving spider Araneus ventricosus genome elucidates the spidroin gene catalogue.</title>
        <authorList>
            <person name="Kono N."/>
            <person name="Nakamura H."/>
            <person name="Ohtoshi R."/>
            <person name="Moran D.A.P."/>
            <person name="Shinohara A."/>
            <person name="Yoshida Y."/>
            <person name="Fujiwara M."/>
            <person name="Mori M."/>
            <person name="Tomita M."/>
            <person name="Arakawa K."/>
        </authorList>
    </citation>
    <scope>NUCLEOTIDE SEQUENCE [LARGE SCALE GENOMIC DNA]</scope>
</reference>
<evidence type="ECO:0000313" key="3">
    <source>
        <dbReference type="Proteomes" id="UP000499080"/>
    </source>
</evidence>
<comment type="caution">
    <text evidence="2">The sequence shown here is derived from an EMBL/GenBank/DDBJ whole genome shotgun (WGS) entry which is preliminary data.</text>
</comment>
<organism evidence="2 3">
    <name type="scientific">Araneus ventricosus</name>
    <name type="common">Orbweaver spider</name>
    <name type="synonym">Epeira ventricosa</name>
    <dbReference type="NCBI Taxonomy" id="182803"/>
    <lineage>
        <taxon>Eukaryota</taxon>
        <taxon>Metazoa</taxon>
        <taxon>Ecdysozoa</taxon>
        <taxon>Arthropoda</taxon>
        <taxon>Chelicerata</taxon>
        <taxon>Arachnida</taxon>
        <taxon>Araneae</taxon>
        <taxon>Araneomorphae</taxon>
        <taxon>Entelegynae</taxon>
        <taxon>Araneoidea</taxon>
        <taxon>Araneidae</taxon>
        <taxon>Araneus</taxon>
    </lineage>
</organism>
<keyword evidence="3" id="KW-1185">Reference proteome</keyword>
<dbReference type="AlphaFoldDB" id="A0A4Y2BDA9"/>
<evidence type="ECO:0000256" key="1">
    <source>
        <dbReference type="SAM" id="MobiDB-lite"/>
    </source>
</evidence>
<feature type="compositionally biased region" description="Basic residues" evidence="1">
    <location>
        <begin position="85"/>
        <end position="94"/>
    </location>
</feature>